<reference evidence="4" key="1">
    <citation type="submission" date="2015-06" db="EMBL/GenBank/DDBJ databases">
        <title>Complete genome sequence and metabolic analysis of phthalate degradation pathway in Gordonia sp. QH-11.</title>
        <authorList>
            <person name="Jin D."/>
            <person name="Kong X."/>
            <person name="Bai Z."/>
        </authorList>
    </citation>
    <scope>NUCLEOTIDE SEQUENCE [LARGE SCALE GENOMIC DNA]</scope>
    <source>
        <strain evidence="4">QH-11</strain>
    </source>
</reference>
<dbReference type="OrthoDB" id="8188786at2"/>
<evidence type="ECO:0000259" key="1">
    <source>
        <dbReference type="Pfam" id="PF09664"/>
    </source>
</evidence>
<dbReference type="Proteomes" id="UP000063789">
    <property type="component" value="Chromosome"/>
</dbReference>
<evidence type="ECO:0008006" key="5">
    <source>
        <dbReference type="Google" id="ProtNLM"/>
    </source>
</evidence>
<dbReference type="InterPro" id="IPR024465">
    <property type="entry name" value="DUF2399"/>
</dbReference>
<dbReference type="AlphaFoldDB" id="A0A0N9NAE4"/>
<reference evidence="3 4" key="2">
    <citation type="journal article" date="2017" name="Int. J. Syst. Evol. Microbiol.">
        <title>Gordonia phthalatica sp. nov., a di-n-butyl phthalate-degrading bacterium isolated from activated sludge.</title>
        <authorList>
            <person name="Jin D."/>
            <person name="Kong X."/>
            <person name="Jia M."/>
            <person name="Yu X."/>
            <person name="Wang X."/>
            <person name="Zhuang X."/>
            <person name="Deng Y."/>
            <person name="Bai Z."/>
        </authorList>
    </citation>
    <scope>NUCLEOTIDE SEQUENCE [LARGE SCALE GENOMIC DNA]</scope>
    <source>
        <strain evidence="3 4">QH-11</strain>
    </source>
</reference>
<name>A0A0N9NAE4_9ACTN</name>
<evidence type="ECO:0000313" key="4">
    <source>
        <dbReference type="Proteomes" id="UP000063789"/>
    </source>
</evidence>
<accession>A0A0N9NAE4</accession>
<dbReference type="STRING" id="1136941.ACH46_13535"/>
<evidence type="ECO:0000259" key="2">
    <source>
        <dbReference type="Pfam" id="PF11796"/>
    </source>
</evidence>
<sequence>MVREDRGSVERLLRAPELAWFVDRIRNRLPGAVAGEPLSGTVRLPHPTPQQRTAMADLIGRPRRSGVTLSVKLDDVETMLRRGPWPAGLADLVVSVSGPVVDRSAQRRADDARWAAVAQRIAPVVERFPAVGPWWESWCAAGKLKRVAQSEARRMGRDADAAVGAGLVEAVVAVFDDLPADGVLLAMLARRVLGDAHALDQARPLGRLTSAVVAAAFESAADASTREVWGDAGVVMSGLSSTALCLGVRGRAGVADHAAATSAALEAMRAARSPLVLTLDQVRSGGVDPLGAHESVHVCENPSVVDLVSEGWRRGGGVARAGDGQAGAGPADDEEAWAGSPVLVCTEGQPSSAVMEVLAILTSRGARCRYHGDFDWAGLRIAQFVASKVPWSPWRYGVQDYLEAIGPDAPSIGLSDDRAESAWDPALSVAMAEHGLAVEEEAVAALLAEDLVR</sequence>
<protein>
    <recommendedName>
        <fullName evidence="5">TIGR02679 family protein</fullName>
    </recommendedName>
</protein>
<feature type="domain" description="DUF2399" evidence="1">
    <location>
        <begin position="276"/>
        <end position="451"/>
    </location>
</feature>
<dbReference type="EMBL" id="CP011853">
    <property type="protein sequence ID" value="ALG85309.1"/>
    <property type="molecule type" value="Genomic_DNA"/>
</dbReference>
<proteinExistence type="predicted"/>
<dbReference type="KEGG" id="goq:ACH46_13535"/>
<organism evidence="3 4">
    <name type="scientific">Gordonia phthalatica</name>
    <dbReference type="NCBI Taxonomy" id="1136941"/>
    <lineage>
        <taxon>Bacteria</taxon>
        <taxon>Bacillati</taxon>
        <taxon>Actinomycetota</taxon>
        <taxon>Actinomycetes</taxon>
        <taxon>Mycobacteriales</taxon>
        <taxon>Gordoniaceae</taxon>
        <taxon>Gordonia</taxon>
    </lineage>
</organism>
<dbReference type="PATRIC" id="fig|1136941.3.peg.2762"/>
<gene>
    <name evidence="3" type="ORF">ACH46_13535</name>
</gene>
<dbReference type="InterPro" id="IPR024466">
    <property type="entry name" value="CHP02679_N"/>
</dbReference>
<feature type="domain" description="Conserved hypothetical protein CHP02679 N terminus" evidence="2">
    <location>
        <begin position="38"/>
        <end position="249"/>
    </location>
</feature>
<dbReference type="RefSeq" id="WP_062393389.1">
    <property type="nucleotide sequence ID" value="NZ_CP011853.1"/>
</dbReference>
<dbReference type="NCBIfam" id="TIGR02679">
    <property type="entry name" value="TIGR02679 family protein"/>
    <property type="match status" value="1"/>
</dbReference>
<dbReference type="Pfam" id="PF09664">
    <property type="entry name" value="DUF2399"/>
    <property type="match status" value="1"/>
</dbReference>
<dbReference type="Pfam" id="PF11796">
    <property type="entry name" value="DUF3323"/>
    <property type="match status" value="1"/>
</dbReference>
<dbReference type="InterPro" id="IPR013495">
    <property type="entry name" value="CHP02679"/>
</dbReference>
<keyword evidence="4" id="KW-1185">Reference proteome</keyword>
<evidence type="ECO:0000313" key="3">
    <source>
        <dbReference type="EMBL" id="ALG85309.1"/>
    </source>
</evidence>